<dbReference type="Gramene" id="VVA20756">
    <property type="protein sequence ID" value="VVA20756"/>
    <property type="gene ID" value="Prudul26B024192"/>
</dbReference>
<dbReference type="EMBL" id="CABIKO010000047">
    <property type="protein sequence ID" value="VVA20756.1"/>
    <property type="molecule type" value="Genomic_DNA"/>
</dbReference>
<evidence type="ECO:0000313" key="3">
    <source>
        <dbReference type="Proteomes" id="UP000327085"/>
    </source>
</evidence>
<evidence type="ECO:0000259" key="1">
    <source>
        <dbReference type="Pfam" id="PF13456"/>
    </source>
</evidence>
<dbReference type="GO" id="GO:0003676">
    <property type="term" value="F:nucleic acid binding"/>
    <property type="evidence" value="ECO:0007669"/>
    <property type="project" value="InterPro"/>
</dbReference>
<protein>
    <submittedName>
        <fullName evidence="2">PREDICTED: PRUPE_6G082500</fullName>
    </submittedName>
</protein>
<dbReference type="AlphaFoldDB" id="A0A5E4EZ34"/>
<reference evidence="3" key="1">
    <citation type="journal article" date="2020" name="Plant J.">
        <title>Transposons played a major role in the diversification between the closely related almond and peach genomes: results from the almond genome sequence.</title>
        <authorList>
            <person name="Alioto T."/>
            <person name="Alexiou K.G."/>
            <person name="Bardil A."/>
            <person name="Barteri F."/>
            <person name="Castanera R."/>
            <person name="Cruz F."/>
            <person name="Dhingra A."/>
            <person name="Duval H."/>
            <person name="Fernandez I Marti A."/>
            <person name="Frias L."/>
            <person name="Galan B."/>
            <person name="Garcia J.L."/>
            <person name="Howad W."/>
            <person name="Gomez-Garrido J."/>
            <person name="Gut M."/>
            <person name="Julca I."/>
            <person name="Morata J."/>
            <person name="Puigdomenech P."/>
            <person name="Ribeca P."/>
            <person name="Rubio Cabetas M.J."/>
            <person name="Vlasova A."/>
            <person name="Wirthensohn M."/>
            <person name="Garcia-Mas J."/>
            <person name="Gabaldon T."/>
            <person name="Casacuberta J.M."/>
            <person name="Arus P."/>
        </authorList>
    </citation>
    <scope>NUCLEOTIDE SEQUENCE [LARGE SCALE GENOMIC DNA]</scope>
    <source>
        <strain evidence="3">cv. Texas</strain>
    </source>
</reference>
<proteinExistence type="predicted"/>
<dbReference type="PANTHER" id="PTHR47074">
    <property type="entry name" value="BNAC02G40300D PROTEIN"/>
    <property type="match status" value="1"/>
</dbReference>
<evidence type="ECO:0000313" key="2">
    <source>
        <dbReference type="EMBL" id="VVA20756.1"/>
    </source>
</evidence>
<dbReference type="PANTHER" id="PTHR47074:SF79">
    <property type="entry name" value="PUTATIVE-RELATED"/>
    <property type="match status" value="1"/>
</dbReference>
<dbReference type="Pfam" id="PF13456">
    <property type="entry name" value="RVT_3"/>
    <property type="match status" value="1"/>
</dbReference>
<feature type="domain" description="RNase H type-1" evidence="1">
    <location>
        <begin position="44"/>
        <end position="117"/>
    </location>
</feature>
<gene>
    <name evidence="2" type="ORF">ALMOND_2B024192</name>
</gene>
<name>A0A5E4EZ34_PRUDU</name>
<accession>A0A5E4EZ34</accession>
<dbReference type="GO" id="GO:0004523">
    <property type="term" value="F:RNA-DNA hybrid ribonuclease activity"/>
    <property type="evidence" value="ECO:0007669"/>
    <property type="project" value="InterPro"/>
</dbReference>
<dbReference type="InParanoid" id="A0A5E4EZ34"/>
<dbReference type="InterPro" id="IPR052929">
    <property type="entry name" value="RNase_H-like_EbsB-rel"/>
</dbReference>
<organism evidence="2 3">
    <name type="scientific">Prunus dulcis</name>
    <name type="common">Almond</name>
    <name type="synonym">Amygdalus dulcis</name>
    <dbReference type="NCBI Taxonomy" id="3755"/>
    <lineage>
        <taxon>Eukaryota</taxon>
        <taxon>Viridiplantae</taxon>
        <taxon>Streptophyta</taxon>
        <taxon>Embryophyta</taxon>
        <taxon>Tracheophyta</taxon>
        <taxon>Spermatophyta</taxon>
        <taxon>Magnoliopsida</taxon>
        <taxon>eudicotyledons</taxon>
        <taxon>Gunneridae</taxon>
        <taxon>Pentapetalae</taxon>
        <taxon>rosids</taxon>
        <taxon>fabids</taxon>
        <taxon>Rosales</taxon>
        <taxon>Rosaceae</taxon>
        <taxon>Amygdaloideae</taxon>
        <taxon>Amygdaleae</taxon>
        <taxon>Prunus</taxon>
    </lineage>
</organism>
<dbReference type="InterPro" id="IPR002156">
    <property type="entry name" value="RNaseH_domain"/>
</dbReference>
<dbReference type="Proteomes" id="UP000327085">
    <property type="component" value="Chromosome 6"/>
</dbReference>
<sequence>MDHMRGLKCPGLGKQGFSAIQGVQQCHVLPQGILESICLSFQVNIDGAWHPRSSIGGNENVVCDSGGDVVVGCAMLVHNVFSVALVEALAARIGVSLVVDRGFMNVSFESDALQIVSAF</sequence>